<evidence type="ECO:0008006" key="3">
    <source>
        <dbReference type="Google" id="ProtNLM"/>
    </source>
</evidence>
<name>A0A392W664_9FABA</name>
<protein>
    <recommendedName>
        <fullName evidence="3">RNA-directed DNA polymerase (Reverse transcriptase)</fullName>
    </recommendedName>
</protein>
<organism evidence="1 2">
    <name type="scientific">Trifolium medium</name>
    <dbReference type="NCBI Taxonomy" id="97028"/>
    <lineage>
        <taxon>Eukaryota</taxon>
        <taxon>Viridiplantae</taxon>
        <taxon>Streptophyta</taxon>
        <taxon>Embryophyta</taxon>
        <taxon>Tracheophyta</taxon>
        <taxon>Spermatophyta</taxon>
        <taxon>Magnoliopsida</taxon>
        <taxon>eudicotyledons</taxon>
        <taxon>Gunneridae</taxon>
        <taxon>Pentapetalae</taxon>
        <taxon>rosids</taxon>
        <taxon>fabids</taxon>
        <taxon>Fabales</taxon>
        <taxon>Fabaceae</taxon>
        <taxon>Papilionoideae</taxon>
        <taxon>50 kb inversion clade</taxon>
        <taxon>NPAAA clade</taxon>
        <taxon>Hologalegina</taxon>
        <taxon>IRL clade</taxon>
        <taxon>Trifolieae</taxon>
        <taxon>Trifolium</taxon>
    </lineage>
</organism>
<comment type="caution">
    <text evidence="1">The sequence shown here is derived from an EMBL/GenBank/DDBJ whole genome shotgun (WGS) entry which is preliminary data.</text>
</comment>
<evidence type="ECO:0000313" key="2">
    <source>
        <dbReference type="Proteomes" id="UP000265520"/>
    </source>
</evidence>
<sequence>MVSGAIRCRLFPTTLRKWAMAWKEMGHGLTPPICLLVEGFDRAILQTFHRL</sequence>
<keyword evidence="2" id="KW-1185">Reference proteome</keyword>
<feature type="non-terminal residue" evidence="1">
    <location>
        <position position="51"/>
    </location>
</feature>
<dbReference type="AlphaFoldDB" id="A0A392W664"/>
<accession>A0A392W664</accession>
<dbReference type="Proteomes" id="UP000265520">
    <property type="component" value="Unassembled WGS sequence"/>
</dbReference>
<evidence type="ECO:0000313" key="1">
    <source>
        <dbReference type="EMBL" id="MCI94651.1"/>
    </source>
</evidence>
<reference evidence="1 2" key="1">
    <citation type="journal article" date="2018" name="Front. Plant Sci.">
        <title>Red Clover (Trifolium pratense) and Zigzag Clover (T. medium) - A Picture of Genomic Similarities and Differences.</title>
        <authorList>
            <person name="Dluhosova J."/>
            <person name="Istvanek J."/>
            <person name="Nedelnik J."/>
            <person name="Repkova J."/>
        </authorList>
    </citation>
    <scope>NUCLEOTIDE SEQUENCE [LARGE SCALE GENOMIC DNA]</scope>
    <source>
        <strain evidence="2">cv. 10/8</strain>
        <tissue evidence="1">Leaf</tissue>
    </source>
</reference>
<dbReference type="EMBL" id="LXQA011362397">
    <property type="protein sequence ID" value="MCI94651.1"/>
    <property type="molecule type" value="Genomic_DNA"/>
</dbReference>
<proteinExistence type="predicted"/>